<dbReference type="InterPro" id="IPR001647">
    <property type="entry name" value="HTH_TetR"/>
</dbReference>
<dbReference type="SUPFAM" id="SSF46689">
    <property type="entry name" value="Homeodomain-like"/>
    <property type="match status" value="1"/>
</dbReference>
<dbReference type="InterPro" id="IPR009057">
    <property type="entry name" value="Homeodomain-like_sf"/>
</dbReference>
<dbReference type="PANTHER" id="PTHR30055:SF151">
    <property type="entry name" value="TRANSCRIPTIONAL REGULATORY PROTEIN"/>
    <property type="match status" value="1"/>
</dbReference>
<keyword evidence="2 4" id="KW-0238">DNA-binding</keyword>
<evidence type="ECO:0000259" key="5">
    <source>
        <dbReference type="PROSITE" id="PS50977"/>
    </source>
</evidence>
<dbReference type="EMBL" id="VLLL01000005">
    <property type="protein sequence ID" value="TWJ15974.1"/>
    <property type="molecule type" value="Genomic_DNA"/>
</dbReference>
<gene>
    <name evidence="6" type="ORF">LX16_1694</name>
</gene>
<protein>
    <submittedName>
        <fullName evidence="6">TetR family transcriptional regulator</fullName>
    </submittedName>
</protein>
<proteinExistence type="predicted"/>
<dbReference type="InterPro" id="IPR050109">
    <property type="entry name" value="HTH-type_TetR-like_transc_reg"/>
</dbReference>
<evidence type="ECO:0000256" key="4">
    <source>
        <dbReference type="PROSITE-ProRule" id="PRU00335"/>
    </source>
</evidence>
<dbReference type="SUPFAM" id="SSF48498">
    <property type="entry name" value="Tetracyclin repressor-like, C-terminal domain"/>
    <property type="match status" value="1"/>
</dbReference>
<evidence type="ECO:0000256" key="3">
    <source>
        <dbReference type="ARBA" id="ARBA00023163"/>
    </source>
</evidence>
<feature type="DNA-binding region" description="H-T-H motif" evidence="4">
    <location>
        <begin position="54"/>
        <end position="73"/>
    </location>
</feature>
<dbReference type="OrthoDB" id="4540879at2"/>
<evidence type="ECO:0000313" key="6">
    <source>
        <dbReference type="EMBL" id="TWJ15974.1"/>
    </source>
</evidence>
<dbReference type="PANTHER" id="PTHR30055">
    <property type="entry name" value="HTH-TYPE TRANSCRIPTIONAL REGULATOR RUTR"/>
    <property type="match status" value="1"/>
</dbReference>
<comment type="caution">
    <text evidence="6">The sequence shown here is derived from an EMBL/GenBank/DDBJ whole genome shotgun (WGS) entry which is preliminary data.</text>
</comment>
<organism evidence="6 7">
    <name type="scientific">Stackebrandtia albiflava</name>
    <dbReference type="NCBI Taxonomy" id="406432"/>
    <lineage>
        <taxon>Bacteria</taxon>
        <taxon>Bacillati</taxon>
        <taxon>Actinomycetota</taxon>
        <taxon>Actinomycetes</taxon>
        <taxon>Glycomycetales</taxon>
        <taxon>Glycomycetaceae</taxon>
        <taxon>Stackebrandtia</taxon>
    </lineage>
</organism>
<dbReference type="InterPro" id="IPR004111">
    <property type="entry name" value="Repressor_TetR_C"/>
</dbReference>
<dbReference type="Gene3D" id="1.10.357.10">
    <property type="entry name" value="Tetracycline Repressor, domain 2"/>
    <property type="match status" value="1"/>
</dbReference>
<dbReference type="Proteomes" id="UP000321617">
    <property type="component" value="Unassembled WGS sequence"/>
</dbReference>
<dbReference type="Pfam" id="PF02909">
    <property type="entry name" value="TetR_C_1"/>
    <property type="match status" value="1"/>
</dbReference>
<dbReference type="InterPro" id="IPR036271">
    <property type="entry name" value="Tet_transcr_reg_TetR-rel_C_sf"/>
</dbReference>
<dbReference type="GO" id="GO:0003700">
    <property type="term" value="F:DNA-binding transcription factor activity"/>
    <property type="evidence" value="ECO:0007669"/>
    <property type="project" value="TreeGrafter"/>
</dbReference>
<dbReference type="PROSITE" id="PS50977">
    <property type="entry name" value="HTH_TETR_2"/>
    <property type="match status" value="1"/>
</dbReference>
<dbReference type="GO" id="GO:0000976">
    <property type="term" value="F:transcription cis-regulatory region binding"/>
    <property type="evidence" value="ECO:0007669"/>
    <property type="project" value="TreeGrafter"/>
</dbReference>
<keyword evidence="1" id="KW-0805">Transcription regulation</keyword>
<dbReference type="Pfam" id="PF00440">
    <property type="entry name" value="TetR_N"/>
    <property type="match status" value="1"/>
</dbReference>
<dbReference type="RefSeq" id="WP_147135572.1">
    <property type="nucleotide sequence ID" value="NZ_BAABIJ010000001.1"/>
</dbReference>
<sequence>MTGYAGRSEPRRMLSLLWREDPPPRPGPKPALTVDAIVDAAIELADARGMDGVSMRAVGERLGRTGMALYSYVPGRDSLTELMYDRVHEELAAAPGSSRPWRAAVSDWADRLLAMHLRHPWTLRVSFARPVMGPHEQSALESLAVALEDTGLPPSSRRGVVAALFHQVRGTAATVAEARAAAAVTGQTDRQWWSRRAAALRQVVPDFVERFPATVRLHADPEPVTEDDGPFLEAPARRAYRRGMSMLLDGVAAAVADHSESPG</sequence>
<feature type="domain" description="HTH tetR-type" evidence="5">
    <location>
        <begin position="31"/>
        <end position="91"/>
    </location>
</feature>
<dbReference type="Gene3D" id="1.10.10.60">
    <property type="entry name" value="Homeodomain-like"/>
    <property type="match status" value="1"/>
</dbReference>
<evidence type="ECO:0000313" key="7">
    <source>
        <dbReference type="Proteomes" id="UP000321617"/>
    </source>
</evidence>
<evidence type="ECO:0000256" key="2">
    <source>
        <dbReference type="ARBA" id="ARBA00023125"/>
    </source>
</evidence>
<dbReference type="AlphaFoldDB" id="A0A562VDL7"/>
<accession>A0A562VDL7</accession>
<reference evidence="6 7" key="1">
    <citation type="journal article" date="2013" name="Stand. Genomic Sci.">
        <title>Genomic Encyclopedia of Type Strains, Phase I: The one thousand microbial genomes (KMG-I) project.</title>
        <authorList>
            <person name="Kyrpides N.C."/>
            <person name="Woyke T."/>
            <person name="Eisen J.A."/>
            <person name="Garrity G."/>
            <person name="Lilburn T.G."/>
            <person name="Beck B.J."/>
            <person name="Whitman W.B."/>
            <person name="Hugenholtz P."/>
            <person name="Klenk H.P."/>
        </authorList>
    </citation>
    <scope>NUCLEOTIDE SEQUENCE [LARGE SCALE GENOMIC DNA]</scope>
    <source>
        <strain evidence="6 7">DSM 45044</strain>
    </source>
</reference>
<name>A0A562VDL7_9ACTN</name>
<dbReference type="GO" id="GO:0045892">
    <property type="term" value="P:negative regulation of DNA-templated transcription"/>
    <property type="evidence" value="ECO:0007669"/>
    <property type="project" value="InterPro"/>
</dbReference>
<keyword evidence="3" id="KW-0804">Transcription</keyword>
<evidence type="ECO:0000256" key="1">
    <source>
        <dbReference type="ARBA" id="ARBA00023015"/>
    </source>
</evidence>
<keyword evidence="7" id="KW-1185">Reference proteome</keyword>